<keyword evidence="3 5" id="KW-0378">Hydrolase</keyword>
<dbReference type="InterPro" id="IPR050131">
    <property type="entry name" value="Peptidase_S8_subtilisin-like"/>
</dbReference>
<dbReference type="InterPro" id="IPR013320">
    <property type="entry name" value="ConA-like_dom_sf"/>
</dbReference>
<dbReference type="SUPFAM" id="SSF49899">
    <property type="entry name" value="Concanavalin A-like lectins/glucanases"/>
    <property type="match status" value="1"/>
</dbReference>
<feature type="active site" description="Charge relay system" evidence="5">
    <location>
        <position position="242"/>
    </location>
</feature>
<dbReference type="PRINTS" id="PR00723">
    <property type="entry name" value="SUBTILISIN"/>
</dbReference>
<evidence type="ECO:0000313" key="9">
    <source>
        <dbReference type="EMBL" id="MQM27370.1"/>
    </source>
</evidence>
<dbReference type="AlphaFoldDB" id="A0A6L5GCK3"/>
<feature type="region of interest" description="Disordered" evidence="6">
    <location>
        <begin position="292"/>
        <end position="315"/>
    </location>
</feature>
<feature type="active site" description="Charge relay system" evidence="5">
    <location>
        <position position="412"/>
    </location>
</feature>
<dbReference type="Pfam" id="PF13620">
    <property type="entry name" value="CarboxypepD_reg"/>
    <property type="match status" value="1"/>
</dbReference>
<gene>
    <name evidence="9" type="ORF">GFD30_17590</name>
</gene>
<dbReference type="Gene3D" id="2.60.120.260">
    <property type="entry name" value="Galactose-binding domain-like"/>
    <property type="match status" value="1"/>
</dbReference>
<proteinExistence type="inferred from homology"/>
<dbReference type="Gene3D" id="3.40.50.200">
    <property type="entry name" value="Peptidase S8/S53 domain"/>
    <property type="match status" value="1"/>
</dbReference>
<protein>
    <submittedName>
        <fullName evidence="9">S8 family serine peptidase</fullName>
    </submittedName>
</protein>
<evidence type="ECO:0000256" key="6">
    <source>
        <dbReference type="SAM" id="MobiDB-lite"/>
    </source>
</evidence>
<dbReference type="Gene3D" id="2.60.40.1120">
    <property type="entry name" value="Carboxypeptidase-like, regulatory domain"/>
    <property type="match status" value="2"/>
</dbReference>
<evidence type="ECO:0000256" key="1">
    <source>
        <dbReference type="ARBA" id="ARBA00011073"/>
    </source>
</evidence>
<feature type="region of interest" description="Disordered" evidence="6">
    <location>
        <begin position="902"/>
        <end position="921"/>
    </location>
</feature>
<feature type="signal peptide" evidence="7">
    <location>
        <begin position="1"/>
        <end position="26"/>
    </location>
</feature>
<dbReference type="InterPro" id="IPR013784">
    <property type="entry name" value="Carb-bd-like_fold"/>
</dbReference>
<accession>A0A6L5GCK3</accession>
<name>A0A6L5GCK3_9ACTN</name>
<dbReference type="InterPro" id="IPR036852">
    <property type="entry name" value="Peptidase_S8/S53_dom_sf"/>
</dbReference>
<dbReference type="GO" id="GO:0030246">
    <property type="term" value="F:carbohydrate binding"/>
    <property type="evidence" value="ECO:0007669"/>
    <property type="project" value="InterPro"/>
</dbReference>
<dbReference type="NCBIfam" id="NF038128">
    <property type="entry name" value="choice_anch_J"/>
    <property type="match status" value="1"/>
</dbReference>
<reference evidence="9 10" key="1">
    <citation type="submission" date="2019-10" db="EMBL/GenBank/DDBJ databases">
        <title>Glycomyces albidus sp. nov., a novel actinomycete isolated from rhizosphere soil of wheat (Triticum aestivum L.).</title>
        <authorList>
            <person name="Qian L."/>
        </authorList>
    </citation>
    <scope>NUCLEOTIDE SEQUENCE [LARGE SCALE GENOMIC DNA]</scope>
    <source>
        <strain evidence="9 10">NEAU-7082</strain>
    </source>
</reference>
<dbReference type="SUPFAM" id="SSF49452">
    <property type="entry name" value="Starch-binding domain-like"/>
    <property type="match status" value="1"/>
</dbReference>
<keyword evidence="4 5" id="KW-0720">Serine protease</keyword>
<dbReference type="SUPFAM" id="SSF52743">
    <property type="entry name" value="Subtilisin-like"/>
    <property type="match status" value="1"/>
</dbReference>
<dbReference type="InterPro" id="IPR000209">
    <property type="entry name" value="Peptidase_S8/S53_dom"/>
</dbReference>
<dbReference type="SUPFAM" id="SSF49464">
    <property type="entry name" value="Carboxypeptidase regulatory domain-like"/>
    <property type="match status" value="2"/>
</dbReference>
<dbReference type="GO" id="GO:0006508">
    <property type="term" value="P:proteolysis"/>
    <property type="evidence" value="ECO:0007669"/>
    <property type="project" value="UniProtKB-KW"/>
</dbReference>
<dbReference type="Proteomes" id="UP000477750">
    <property type="component" value="Unassembled WGS sequence"/>
</dbReference>
<dbReference type="PROSITE" id="PS00138">
    <property type="entry name" value="SUBTILASE_SER"/>
    <property type="match status" value="1"/>
</dbReference>
<dbReference type="PANTHER" id="PTHR43806">
    <property type="entry name" value="PEPTIDASE S8"/>
    <property type="match status" value="1"/>
</dbReference>
<comment type="caution">
    <text evidence="9">The sequence shown here is derived from an EMBL/GenBank/DDBJ whole genome shotgun (WGS) entry which is preliminary data.</text>
</comment>
<keyword evidence="2 5" id="KW-0645">Protease</keyword>
<comment type="similarity">
    <text evidence="1 5">Belongs to the peptidase S8 family.</text>
</comment>
<dbReference type="Pfam" id="PF00082">
    <property type="entry name" value="Peptidase_S8"/>
    <property type="match status" value="1"/>
</dbReference>
<feature type="domain" description="Peptidase S8/S53" evidence="8">
    <location>
        <begin position="187"/>
        <end position="435"/>
    </location>
</feature>
<keyword evidence="10" id="KW-1185">Reference proteome</keyword>
<dbReference type="GO" id="GO:0004252">
    <property type="term" value="F:serine-type endopeptidase activity"/>
    <property type="evidence" value="ECO:0007669"/>
    <property type="project" value="UniProtKB-UniRule"/>
</dbReference>
<dbReference type="PROSITE" id="PS51892">
    <property type="entry name" value="SUBTILASE"/>
    <property type="match status" value="1"/>
</dbReference>
<dbReference type="InterPro" id="IPR023828">
    <property type="entry name" value="Peptidase_S8_Ser-AS"/>
</dbReference>
<evidence type="ECO:0000259" key="8">
    <source>
        <dbReference type="Pfam" id="PF00082"/>
    </source>
</evidence>
<evidence type="ECO:0000256" key="2">
    <source>
        <dbReference type="ARBA" id="ARBA00022670"/>
    </source>
</evidence>
<evidence type="ECO:0000256" key="5">
    <source>
        <dbReference type="PROSITE-ProRule" id="PRU01240"/>
    </source>
</evidence>
<evidence type="ECO:0000256" key="7">
    <source>
        <dbReference type="SAM" id="SignalP"/>
    </source>
</evidence>
<evidence type="ECO:0000313" key="10">
    <source>
        <dbReference type="Proteomes" id="UP000477750"/>
    </source>
</evidence>
<evidence type="ECO:0000256" key="4">
    <source>
        <dbReference type="ARBA" id="ARBA00022825"/>
    </source>
</evidence>
<dbReference type="EMBL" id="WIAO01000023">
    <property type="protein sequence ID" value="MQM27370.1"/>
    <property type="molecule type" value="Genomic_DNA"/>
</dbReference>
<feature type="active site" description="Charge relay system" evidence="5">
    <location>
        <position position="196"/>
    </location>
</feature>
<organism evidence="9 10">
    <name type="scientific">Glycomyces albidus</name>
    <dbReference type="NCBI Taxonomy" id="2656774"/>
    <lineage>
        <taxon>Bacteria</taxon>
        <taxon>Bacillati</taxon>
        <taxon>Actinomycetota</taxon>
        <taxon>Actinomycetes</taxon>
        <taxon>Glycomycetales</taxon>
        <taxon>Glycomycetaceae</taxon>
        <taxon>Glycomyces</taxon>
    </lineage>
</organism>
<dbReference type="InterPro" id="IPR008969">
    <property type="entry name" value="CarboxyPept-like_regulatory"/>
</dbReference>
<dbReference type="PANTHER" id="PTHR43806:SF11">
    <property type="entry name" value="CEREVISIN-RELATED"/>
    <property type="match status" value="1"/>
</dbReference>
<keyword evidence="7" id="KW-0732">Signal</keyword>
<evidence type="ECO:0000256" key="3">
    <source>
        <dbReference type="ARBA" id="ARBA00022801"/>
    </source>
</evidence>
<sequence>MSSPQRWRRVLAVPLVGALAATFAAASPAWTQTDSGATALLEQKVEPDLLAQIDTEGEAELWVRFHGEPDYSAAFSAETKAAKGAAAVEAAQAFAETSQAELTAALDEAGVEYESFWASSAIKVTGGLDLLETITAIDTVAAVAEAPEVDPVEPVAPAESDAATASAAWGVADVNAPAVWDQLGVTGEGVVVGSIDSGVQYDHPALVEQYRGNNGDGTFTHDHNFYDVEGSCGAAPCDLSNHGTHTVGTMVGDDGAGNQIGVAPGAEWIAANYYGSSMESVLKAGQWMVAPTDSEGNDPDPSKAPDIINNSWGRDGDDDPYYRDIVDLWHAAGIIPVFAAGNSGPACSTANAPGAYPNVIAVGAYDVSGAIADFSSRGSTGDGRIKPDVSAPGSGILSSVPGSTYGTQSGTSMAAPHVAGTIALMMEAEPALRGDYDLVYEMLTGSARYTEDDQCGGTEDANNVHGYGRIDALAAAQALPEGDHGSITGTVTDPGGAPLAGAELVFDGAFDRRATTGADGTYTVKFALTGQHTVSVEKFGYATATGTVTVAAGQTAVHDAVLTPLPTTVVTGTVVDGSGHGWPLAATVASAGGEVATTTDPLTGEFELTLPTGGVELVVEAEYGGYQTVRVEADSANLLIEVPVASGCTAPGYAFDPLGTGFESETAPVGWTVVNRGPAPWTFDDPFDYGNLTPGSGGFAFARPPGGGTMDTDLISPVFDLSSAAVPVLSFATDFNGVLPYSQAEVAISVDGGQTWETAWTAAGPVRESTVTVDLSAWASAQEAQLKFHYYHAYRSGYWWQVDDVLVGGPPECVPVSGGLVRGTVTDASGLPVAGAVVTHTASGHYGIADADGRYWTFAPGSGPSQFAAVDAESGSATAQVDIVPDTVIEVDFVLGTAAPASVAPTGRETAASKPEPVPVP</sequence>
<feature type="chain" id="PRO_5026823172" evidence="7">
    <location>
        <begin position="27"/>
        <end position="921"/>
    </location>
</feature>
<dbReference type="InterPro" id="IPR015500">
    <property type="entry name" value="Peptidase_S8_subtilisin-rel"/>
</dbReference>
<dbReference type="RefSeq" id="WP_153026506.1">
    <property type="nucleotide sequence ID" value="NZ_WIAO01000023.1"/>
</dbReference>